<gene>
    <name evidence="1" type="ORF">ETSY1_25755</name>
</gene>
<dbReference type="EMBL" id="AZHW01000761">
    <property type="protein sequence ID" value="ETW96648.1"/>
    <property type="molecule type" value="Genomic_DNA"/>
</dbReference>
<comment type="caution">
    <text evidence="1">The sequence shown here is derived from an EMBL/GenBank/DDBJ whole genome shotgun (WGS) entry which is preliminary data.</text>
</comment>
<evidence type="ECO:0000313" key="1">
    <source>
        <dbReference type="EMBL" id="ETW96648.1"/>
    </source>
</evidence>
<name>W4LEX9_ENTF1</name>
<reference evidence="1 2" key="1">
    <citation type="journal article" date="2014" name="Nature">
        <title>An environmental bacterial taxon with a large and distinct metabolic repertoire.</title>
        <authorList>
            <person name="Wilson M.C."/>
            <person name="Mori T."/>
            <person name="Ruckert C."/>
            <person name="Uria A.R."/>
            <person name="Helf M.J."/>
            <person name="Takada K."/>
            <person name="Gernert C."/>
            <person name="Steffens U.A."/>
            <person name="Heycke N."/>
            <person name="Schmitt S."/>
            <person name="Rinke C."/>
            <person name="Helfrich E.J."/>
            <person name="Brachmann A.O."/>
            <person name="Gurgui C."/>
            <person name="Wakimoto T."/>
            <person name="Kracht M."/>
            <person name="Crusemann M."/>
            <person name="Hentschel U."/>
            <person name="Abe I."/>
            <person name="Matsunaga S."/>
            <person name="Kalinowski J."/>
            <person name="Takeyama H."/>
            <person name="Piel J."/>
        </authorList>
    </citation>
    <scope>NUCLEOTIDE SEQUENCE [LARGE SCALE GENOMIC DNA]</scope>
    <source>
        <strain evidence="2">TSY1</strain>
    </source>
</reference>
<dbReference type="HOGENOM" id="CLU_3115771_0_0_7"/>
<organism evidence="1 2">
    <name type="scientific">Entotheonella factor</name>
    <dbReference type="NCBI Taxonomy" id="1429438"/>
    <lineage>
        <taxon>Bacteria</taxon>
        <taxon>Pseudomonadati</taxon>
        <taxon>Nitrospinota/Tectimicrobiota group</taxon>
        <taxon>Candidatus Tectimicrobiota</taxon>
        <taxon>Candidatus Entotheonellia</taxon>
        <taxon>Candidatus Entotheonellales</taxon>
        <taxon>Candidatus Entotheonellaceae</taxon>
        <taxon>Candidatus Entotheonella</taxon>
    </lineage>
</organism>
<evidence type="ECO:0000313" key="2">
    <source>
        <dbReference type="Proteomes" id="UP000019141"/>
    </source>
</evidence>
<accession>W4LEX9</accession>
<protein>
    <submittedName>
        <fullName evidence="1">Uncharacterized protein</fullName>
    </submittedName>
</protein>
<dbReference type="Proteomes" id="UP000019141">
    <property type="component" value="Unassembled WGS sequence"/>
</dbReference>
<sequence length="50" mass="5695">MPFQESDGDQTFRFAVYPFAFGTGAIESLSPERFRLDFEANTTDLSQTQQ</sequence>
<dbReference type="AlphaFoldDB" id="W4LEX9"/>
<keyword evidence="2" id="KW-1185">Reference proteome</keyword>
<proteinExistence type="predicted"/>